<dbReference type="EMBL" id="JAVFWL010000006">
    <property type="protein sequence ID" value="KAK6763497.1"/>
    <property type="molecule type" value="Genomic_DNA"/>
</dbReference>
<evidence type="ECO:0000313" key="1">
    <source>
        <dbReference type="EMBL" id="KAK6763497.1"/>
    </source>
</evidence>
<gene>
    <name evidence="1" type="primary">Necator_chrX.g24157</name>
    <name evidence="1" type="ORF">RB195_023992</name>
</gene>
<organism evidence="1 2">
    <name type="scientific">Necator americanus</name>
    <name type="common">Human hookworm</name>
    <dbReference type="NCBI Taxonomy" id="51031"/>
    <lineage>
        <taxon>Eukaryota</taxon>
        <taxon>Metazoa</taxon>
        <taxon>Ecdysozoa</taxon>
        <taxon>Nematoda</taxon>
        <taxon>Chromadorea</taxon>
        <taxon>Rhabditida</taxon>
        <taxon>Rhabditina</taxon>
        <taxon>Rhabditomorpha</taxon>
        <taxon>Strongyloidea</taxon>
        <taxon>Ancylostomatidae</taxon>
        <taxon>Bunostominae</taxon>
        <taxon>Necator</taxon>
    </lineage>
</organism>
<name>A0ABR1ELF0_NECAM</name>
<proteinExistence type="predicted"/>
<protein>
    <submittedName>
        <fullName evidence="1">Uncharacterized protein</fullName>
    </submittedName>
</protein>
<comment type="caution">
    <text evidence="1">The sequence shown here is derived from an EMBL/GenBank/DDBJ whole genome shotgun (WGS) entry which is preliminary data.</text>
</comment>
<dbReference type="Proteomes" id="UP001303046">
    <property type="component" value="Unassembled WGS sequence"/>
</dbReference>
<keyword evidence="2" id="KW-1185">Reference proteome</keyword>
<reference evidence="1 2" key="1">
    <citation type="submission" date="2023-08" db="EMBL/GenBank/DDBJ databases">
        <title>A Necator americanus chromosomal reference genome.</title>
        <authorList>
            <person name="Ilik V."/>
            <person name="Petrzelkova K.J."/>
            <person name="Pardy F."/>
            <person name="Fuh T."/>
            <person name="Niatou-Singa F.S."/>
            <person name="Gouil Q."/>
            <person name="Baker L."/>
            <person name="Ritchie M.E."/>
            <person name="Jex A.R."/>
            <person name="Gazzola D."/>
            <person name="Li H."/>
            <person name="Toshio Fujiwara R."/>
            <person name="Zhan B."/>
            <person name="Aroian R.V."/>
            <person name="Pafco B."/>
            <person name="Schwarz E.M."/>
        </authorList>
    </citation>
    <scope>NUCLEOTIDE SEQUENCE [LARGE SCALE GENOMIC DNA]</scope>
    <source>
        <strain evidence="1 2">Aroian</strain>
        <tissue evidence="1">Whole animal</tissue>
    </source>
</reference>
<sequence length="179" mass="21187">MWVSLRSSTGIRVDGLPIKLVNYFCYLGSMVNNDGSYERDIQKRCAKANLAFNSWTKCLWSESAPIANEVKLQVYLSAIRPIMYRVRQEYSKPLQRLLGYSWPLVCHNEELYSEVDMVCRRMTCEKRQHLGRPSEIVMENRPRFFGHVMRRPSGRLVQIVLRMLLDLNWKRLPGRKRKF</sequence>
<accession>A0ABR1ELF0</accession>
<evidence type="ECO:0000313" key="2">
    <source>
        <dbReference type="Proteomes" id="UP001303046"/>
    </source>
</evidence>